<dbReference type="Proteomes" id="UP000326757">
    <property type="component" value="Unassembled WGS sequence"/>
</dbReference>
<sequence>MYSLPILILGLVTVQTAFAIPFLYKRPPIPEGNISTSSGSTLIETHLSRRSPDSNNIIKCYQSGPILKDDDRIVKCVASVPLHQKLERRKNW</sequence>
<evidence type="ECO:0000256" key="1">
    <source>
        <dbReference type="SAM" id="SignalP"/>
    </source>
</evidence>
<dbReference type="OrthoDB" id="3538397at2759"/>
<organism evidence="2 3">
    <name type="scientific">Monilinia laxa</name>
    <name type="common">Brown rot fungus</name>
    <name type="synonym">Sclerotinia laxa</name>
    <dbReference type="NCBI Taxonomy" id="61186"/>
    <lineage>
        <taxon>Eukaryota</taxon>
        <taxon>Fungi</taxon>
        <taxon>Dikarya</taxon>
        <taxon>Ascomycota</taxon>
        <taxon>Pezizomycotina</taxon>
        <taxon>Leotiomycetes</taxon>
        <taxon>Helotiales</taxon>
        <taxon>Sclerotiniaceae</taxon>
        <taxon>Monilinia</taxon>
    </lineage>
</organism>
<evidence type="ECO:0008006" key="4">
    <source>
        <dbReference type="Google" id="ProtNLM"/>
    </source>
</evidence>
<keyword evidence="1" id="KW-0732">Signal</keyword>
<protein>
    <recommendedName>
        <fullName evidence="4">LAGLIDADG endonuclease</fullName>
    </recommendedName>
</protein>
<accession>A0A5N6JYU9</accession>
<evidence type="ECO:0000313" key="2">
    <source>
        <dbReference type="EMBL" id="KAB8294715.1"/>
    </source>
</evidence>
<dbReference type="EMBL" id="VIGI01000010">
    <property type="protein sequence ID" value="KAB8294715.1"/>
    <property type="molecule type" value="Genomic_DNA"/>
</dbReference>
<proteinExistence type="predicted"/>
<feature type="signal peptide" evidence="1">
    <location>
        <begin position="1"/>
        <end position="19"/>
    </location>
</feature>
<name>A0A5N6JYU9_MONLA</name>
<reference evidence="2 3" key="1">
    <citation type="submission" date="2019-06" db="EMBL/GenBank/DDBJ databases">
        <title>Genome Sequence of the Brown Rot Fungal Pathogen Monilinia laxa.</title>
        <authorList>
            <person name="De Miccolis Angelini R.M."/>
            <person name="Landi L."/>
            <person name="Abate D."/>
            <person name="Pollastro S."/>
            <person name="Romanazzi G."/>
            <person name="Faretra F."/>
        </authorList>
    </citation>
    <scope>NUCLEOTIDE SEQUENCE [LARGE SCALE GENOMIC DNA]</scope>
    <source>
        <strain evidence="2 3">Mlax316</strain>
    </source>
</reference>
<gene>
    <name evidence="2" type="ORF">EYC80_006677</name>
</gene>
<keyword evidence="3" id="KW-1185">Reference proteome</keyword>
<feature type="chain" id="PRO_5024806577" description="LAGLIDADG endonuclease" evidence="1">
    <location>
        <begin position="20"/>
        <end position="92"/>
    </location>
</feature>
<dbReference type="AlphaFoldDB" id="A0A5N6JYU9"/>
<comment type="caution">
    <text evidence="2">The sequence shown here is derived from an EMBL/GenBank/DDBJ whole genome shotgun (WGS) entry which is preliminary data.</text>
</comment>
<evidence type="ECO:0000313" key="3">
    <source>
        <dbReference type="Proteomes" id="UP000326757"/>
    </source>
</evidence>